<evidence type="ECO:0000256" key="3">
    <source>
        <dbReference type="ARBA" id="ARBA00022553"/>
    </source>
</evidence>
<dbReference type="GO" id="GO:0005737">
    <property type="term" value="C:cytoplasm"/>
    <property type="evidence" value="ECO:0007669"/>
    <property type="project" value="UniProtKB-SubCell"/>
</dbReference>
<evidence type="ECO:0000256" key="1">
    <source>
        <dbReference type="ARBA" id="ARBA00004496"/>
    </source>
</evidence>
<dbReference type="InterPro" id="IPR003598">
    <property type="entry name" value="Ig_sub2"/>
</dbReference>
<dbReference type="Ensembl" id="ENSSFAT00005001455.1">
    <property type="protein sequence ID" value="ENSSFAP00005001362.1"/>
    <property type="gene ID" value="ENSSFAG00005000994.1"/>
</dbReference>
<evidence type="ECO:0000259" key="5">
    <source>
        <dbReference type="PROSITE" id="PS50835"/>
    </source>
</evidence>
<sequence>MSTPDSDELACAALPPTFIRPLQSQEAEEGGSVTLRCELSKSGVPVEWKKGSDVLKAGEKYQVKQEASVSELLIDKVQPGDSGDYSCVCGEQKTTASISIKGRRRTSDESRLTKAFFYISILCGKCINIEIIQRLHLPLCEKLHRKKVHLLHNIIQVTKNLWTSYCE</sequence>
<proteinExistence type="predicted"/>
<dbReference type="PROSITE" id="PS50835">
    <property type="entry name" value="IG_LIKE"/>
    <property type="match status" value="1"/>
</dbReference>
<dbReference type="InterPro" id="IPR013783">
    <property type="entry name" value="Ig-like_fold"/>
</dbReference>
<dbReference type="PANTHER" id="PTHR35971">
    <property type="entry name" value="SI:DKEY-31G6.6"/>
    <property type="match status" value="1"/>
</dbReference>
<dbReference type="Proteomes" id="UP000472267">
    <property type="component" value="Unassembled WGS sequence"/>
</dbReference>
<dbReference type="AlphaFoldDB" id="A0A672IGF5"/>
<keyword evidence="8" id="KW-1185">Reference proteome</keyword>
<keyword evidence="4" id="KW-1015">Disulfide bond</keyword>
<dbReference type="Pfam" id="PF07679">
    <property type="entry name" value="I-set"/>
    <property type="match status" value="1"/>
</dbReference>
<evidence type="ECO:0000256" key="2">
    <source>
        <dbReference type="ARBA" id="ARBA00022490"/>
    </source>
</evidence>
<keyword evidence="2" id="KW-0963">Cytoplasm</keyword>
<organism evidence="7 8">
    <name type="scientific">Salarias fasciatus</name>
    <name type="common">Jewelled blenny</name>
    <name type="synonym">Blennius fasciatus</name>
    <dbReference type="NCBI Taxonomy" id="181472"/>
    <lineage>
        <taxon>Eukaryota</taxon>
        <taxon>Metazoa</taxon>
        <taxon>Chordata</taxon>
        <taxon>Craniata</taxon>
        <taxon>Vertebrata</taxon>
        <taxon>Euteleostomi</taxon>
        <taxon>Actinopterygii</taxon>
        <taxon>Neopterygii</taxon>
        <taxon>Teleostei</taxon>
        <taxon>Neoteleostei</taxon>
        <taxon>Acanthomorphata</taxon>
        <taxon>Ovalentaria</taxon>
        <taxon>Blenniimorphae</taxon>
        <taxon>Blenniiformes</taxon>
        <taxon>Blennioidei</taxon>
        <taxon>Blenniidae</taxon>
        <taxon>Salariinae</taxon>
        <taxon>Salarias</taxon>
    </lineage>
</organism>
<feature type="domain" description="Ig-like" evidence="5">
    <location>
        <begin position="15"/>
        <end position="99"/>
    </location>
</feature>
<dbReference type="Gene3D" id="2.60.40.10">
    <property type="entry name" value="Immunoglobulins"/>
    <property type="match status" value="1"/>
</dbReference>
<name>A0A672IGF5_SALFA</name>
<dbReference type="SMART" id="SM00409">
    <property type="entry name" value="IG"/>
    <property type="match status" value="1"/>
</dbReference>
<dbReference type="InterPro" id="IPR013098">
    <property type="entry name" value="Ig_I-set"/>
</dbReference>
<keyword evidence="3" id="KW-0597">Phosphoprotein</keyword>
<accession>A0A672IGF5</accession>
<dbReference type="InterPro" id="IPR007110">
    <property type="entry name" value="Ig-like_dom"/>
</dbReference>
<dbReference type="Proteomes" id="UP000472267">
    <property type="component" value="Chromosome 18"/>
</dbReference>
<dbReference type="InterPro" id="IPR036179">
    <property type="entry name" value="Ig-like_dom_sf"/>
</dbReference>
<evidence type="ECO:0000256" key="4">
    <source>
        <dbReference type="ARBA" id="ARBA00023157"/>
    </source>
</evidence>
<comment type="subcellular location">
    <subcellularLocation>
        <location evidence="1">Cytoplasm</location>
    </subcellularLocation>
</comment>
<evidence type="ECO:0000313" key="8">
    <source>
        <dbReference type="Proteomes" id="UP000472267"/>
    </source>
</evidence>
<dbReference type="InterPro" id="IPR003599">
    <property type="entry name" value="Ig_sub"/>
</dbReference>
<dbReference type="Ensembl" id="ENSSFAT00005041678.1">
    <property type="protein sequence ID" value="ENSSFAP00005040197.1"/>
    <property type="gene ID" value="ENSSFAG00005020068.1"/>
</dbReference>
<reference evidence="7" key="2">
    <citation type="submission" date="2025-05" db="UniProtKB">
        <authorList>
            <consortium name="Ensembl"/>
        </authorList>
    </citation>
    <scope>IDENTIFICATION</scope>
</reference>
<dbReference type="PANTHER" id="PTHR35971:SF5">
    <property type="entry name" value="OBSCURIN LIKE CYTOSKELETAL ADAPTOR 1"/>
    <property type="match status" value="1"/>
</dbReference>
<dbReference type="InterPro" id="IPR052385">
    <property type="entry name" value="Obscurin/Obscurin-like_Reg"/>
</dbReference>
<reference evidence="6" key="1">
    <citation type="submission" date="2019-06" db="EMBL/GenBank/DDBJ databases">
        <authorList>
            <consortium name="Wellcome Sanger Institute Data Sharing"/>
        </authorList>
    </citation>
    <scope>NUCLEOTIDE SEQUENCE [LARGE SCALE GENOMIC DNA]</scope>
</reference>
<dbReference type="FunFam" id="2.60.40.10:FF:000228">
    <property type="entry name" value="obscurin isoform X4"/>
    <property type="match status" value="1"/>
</dbReference>
<evidence type="ECO:0000313" key="6">
    <source>
        <dbReference type="Ensembl" id="ENSSFAP00005001362.1"/>
    </source>
</evidence>
<dbReference type="SMART" id="SM00408">
    <property type="entry name" value="IGc2"/>
    <property type="match status" value="1"/>
</dbReference>
<dbReference type="SUPFAM" id="SSF48726">
    <property type="entry name" value="Immunoglobulin"/>
    <property type="match status" value="1"/>
</dbReference>
<evidence type="ECO:0000313" key="7">
    <source>
        <dbReference type="Ensembl" id="ENSSFAP00005040197.1"/>
    </source>
</evidence>
<protein>
    <recommendedName>
        <fullName evidence="5">Ig-like domain-containing protein</fullName>
    </recommendedName>
</protein>